<evidence type="ECO:0000256" key="1">
    <source>
        <dbReference type="ARBA" id="ARBA00004123"/>
    </source>
</evidence>
<feature type="region of interest" description="Disordered" evidence="17">
    <location>
        <begin position="686"/>
        <end position="708"/>
    </location>
</feature>
<feature type="compositionally biased region" description="Basic residues" evidence="17">
    <location>
        <begin position="44"/>
        <end position="58"/>
    </location>
</feature>
<feature type="region of interest" description="Disordered" evidence="17">
    <location>
        <begin position="162"/>
        <end position="184"/>
    </location>
</feature>
<evidence type="ECO:0000256" key="15">
    <source>
        <dbReference type="ARBA" id="ARBA00064578"/>
    </source>
</evidence>
<dbReference type="GO" id="GO:0008270">
    <property type="term" value="F:zinc ion binding"/>
    <property type="evidence" value="ECO:0007669"/>
    <property type="project" value="UniProtKB-KW"/>
</dbReference>
<organism evidence="19 20">
    <name type="scientific">Notechis scutatus</name>
    <name type="common">mainland tiger snake</name>
    <dbReference type="NCBI Taxonomy" id="8663"/>
    <lineage>
        <taxon>Eukaryota</taxon>
        <taxon>Metazoa</taxon>
        <taxon>Chordata</taxon>
        <taxon>Craniata</taxon>
        <taxon>Vertebrata</taxon>
        <taxon>Euteleostomi</taxon>
        <taxon>Lepidosauria</taxon>
        <taxon>Squamata</taxon>
        <taxon>Bifurcata</taxon>
        <taxon>Unidentata</taxon>
        <taxon>Episquamata</taxon>
        <taxon>Toxicofera</taxon>
        <taxon>Serpentes</taxon>
        <taxon>Colubroidea</taxon>
        <taxon>Elapidae</taxon>
        <taxon>Hydrophiinae</taxon>
        <taxon>Notechis</taxon>
    </lineage>
</organism>
<evidence type="ECO:0000256" key="2">
    <source>
        <dbReference type="ARBA" id="ARBA00006661"/>
    </source>
</evidence>
<dbReference type="Proteomes" id="UP000504612">
    <property type="component" value="Unplaced"/>
</dbReference>
<keyword evidence="9" id="KW-0862">Zinc</keyword>
<dbReference type="GO" id="GO:0033557">
    <property type="term" value="C:Slx1-Slx4 complex"/>
    <property type="evidence" value="ECO:0007669"/>
    <property type="project" value="InterPro"/>
</dbReference>
<evidence type="ECO:0000256" key="3">
    <source>
        <dbReference type="ARBA" id="ARBA00022499"/>
    </source>
</evidence>
<dbReference type="GO" id="GO:0032206">
    <property type="term" value="P:positive regulation of telomere maintenance"/>
    <property type="evidence" value="ECO:0007669"/>
    <property type="project" value="UniProtKB-ARBA"/>
</dbReference>
<reference evidence="20" key="1">
    <citation type="submission" date="2025-08" db="UniProtKB">
        <authorList>
            <consortium name="RefSeq"/>
        </authorList>
    </citation>
    <scope>IDENTIFICATION</scope>
</reference>
<keyword evidence="7" id="KW-0227">DNA damage</keyword>
<sequence length="1233" mass="136537">MADSEDEFRLRDPPGRWRRRPREVGTAAASAARPPPLSPEPGQKRRGAPRPAGRKRRREAAGEPLAVPARSRSEAAHGGKRPRRAETRGRGRSPPPLLLQGPEEARRGLEARAALLLSEAPAAPRTPPLPASRWKGPPANAGPAGWLWELSSLTGVPAVAPWGADQRSASSPPGAPAELPETERFPSRAGDCYEAASPTDAADTLRDLLALAGEGLTFTQWSLDVGRLEHPEEEQMPHAQQKAFTWLLEKQQQQQQQQQLSRKCSCEAFPVGSLTAAFKEMVNNPHLSDIQIQVDSGEVFYAHMFVLYARCPELLQFIDHRRFVVAEEGEVGASRVLLHDAPGDAVALFLKYLYTAEHFIPQHLLSDVIDLAIRFGMKELAVLCVGQPSEEVSVEKPADDKDEVENFEELLKSMWQDEDEETAAKSVCRDEISDNMNEQELEEIYEFVATQRRMTSDEARKEKVCTEYRRDEVEKKIGQDGASCPRKVLEKPRRGMTLRKSEIKSDQDSSKLKTSIASMEKDLKKYSVEFQRDFKEIVSFGASTRKEPTSEIHLRLAGDSTHSNHLERSTAQFSMSEMNCCSLWEKNINTAKDEITARNSPRFFQVPAKDLQMTLPRDLEVLFSPITSASQPNILDRLPSQNDKQENINRKGEAPIGSLEKSGVVNPHDLNMTGDHIVVLDSDEELEQKAEKKQAEAASSFSEQHSWHKESPVGDVMNCWSPGPPQQDVSKVGDGLGTLMCNEAQSLGECHQPLDLSNHKEGSFWGGLGWSEERTLVVPETPVAAWNSLDDVQVEKSRLNSSLEKQWTYETQTELSCNYKPLPVLSSTSLLEIVKSDNGLCAAERDVVVVDDNEEEQEAVPLCSRGIFVEPLEAIIANARNPLRTSVHMFDIQNNHPVTVASSVTNSAATFHFGMGDLHNSQNWPGEDSDSNEALPASSSLSASIPVPKVSDLACQARDISCVTPLMPFPPYSSMDTPELKKELSRFGVRALPKRQMILKLKEIFQFTHQQAGTDSKKKTVPVSTSSFWKLQQKCLSPYRLLQGSPNRTKHIDLSEGDAQGPQAGLVWPKGVALPANRLTDGEGNGDLILTTSEASAGTTGAGSETYAASQSSSTECKISMLAEKEENVLASQIAASGEDQKLEILKHYIHSNPSLCQQILLYQPIKLSVLHAELKQNGMRIALDKLLDFLDTNGITFTTAETRREKKHHLHRCKKKGQRVFHRLQLMGAGHA</sequence>
<evidence type="ECO:0000256" key="10">
    <source>
        <dbReference type="ARBA" id="ARBA00022843"/>
    </source>
</evidence>
<evidence type="ECO:0000256" key="13">
    <source>
        <dbReference type="ARBA" id="ARBA00023242"/>
    </source>
</evidence>
<evidence type="ECO:0000256" key="7">
    <source>
        <dbReference type="ARBA" id="ARBA00022763"/>
    </source>
</evidence>
<evidence type="ECO:0000256" key="6">
    <source>
        <dbReference type="ARBA" id="ARBA00022737"/>
    </source>
</evidence>
<dbReference type="RefSeq" id="XP_026539107.1">
    <property type="nucleotide sequence ID" value="XM_026683322.1"/>
</dbReference>
<keyword evidence="3" id="KW-1017">Isopeptide bond</keyword>
<keyword evidence="10" id="KW-0832">Ubl conjugation</keyword>
<feature type="compositionally biased region" description="Low complexity" evidence="17">
    <location>
        <begin position="111"/>
        <end position="123"/>
    </location>
</feature>
<evidence type="ECO:0000256" key="12">
    <source>
        <dbReference type="ARBA" id="ARBA00023204"/>
    </source>
</evidence>
<dbReference type="SMART" id="SM00225">
    <property type="entry name" value="BTB"/>
    <property type="match status" value="1"/>
</dbReference>
<evidence type="ECO:0000256" key="11">
    <source>
        <dbReference type="ARBA" id="ARBA00023172"/>
    </source>
</evidence>
<dbReference type="GO" id="GO:0090656">
    <property type="term" value="P:t-circle formation"/>
    <property type="evidence" value="ECO:0007669"/>
    <property type="project" value="UniProtKB-ARBA"/>
</dbReference>
<keyword evidence="12" id="KW-0234">DNA repair</keyword>
<dbReference type="InterPro" id="IPR011333">
    <property type="entry name" value="SKP1/BTB/POZ_sf"/>
</dbReference>
<evidence type="ECO:0000256" key="5">
    <source>
        <dbReference type="ARBA" id="ARBA00022723"/>
    </source>
</evidence>
<keyword evidence="13" id="KW-0539">Nucleus</keyword>
<evidence type="ECO:0000256" key="4">
    <source>
        <dbReference type="ARBA" id="ARBA00022553"/>
    </source>
</evidence>
<comment type="similarity">
    <text evidence="2">Belongs to the SLX4 family.</text>
</comment>
<evidence type="ECO:0000256" key="16">
    <source>
        <dbReference type="ARBA" id="ARBA00076095"/>
    </source>
</evidence>
<keyword evidence="6" id="KW-0677">Repeat</keyword>
<keyword evidence="20" id="KW-0540">Nuclease</keyword>
<name>A0A6J1V747_9SAUR</name>
<dbReference type="Pfam" id="PF09494">
    <property type="entry name" value="Slx4"/>
    <property type="match status" value="1"/>
</dbReference>
<keyword evidence="8" id="KW-0863">Zinc-finger</keyword>
<dbReference type="SUPFAM" id="SSF54695">
    <property type="entry name" value="POZ domain"/>
    <property type="match status" value="1"/>
</dbReference>
<dbReference type="InterPro" id="IPR018574">
    <property type="entry name" value="Structure-sp_endonuc_su_Slx4"/>
</dbReference>
<dbReference type="Pfam" id="PF00651">
    <property type="entry name" value="BTB"/>
    <property type="match status" value="1"/>
</dbReference>
<dbReference type="CDD" id="cd22999">
    <property type="entry name" value="SAP_SLX4"/>
    <property type="match status" value="1"/>
</dbReference>
<keyword evidence="20" id="KW-0378">Hydrolase</keyword>
<evidence type="ECO:0000256" key="8">
    <source>
        <dbReference type="ARBA" id="ARBA00022771"/>
    </source>
</evidence>
<keyword evidence="19" id="KW-1185">Reference proteome</keyword>
<feature type="region of interest" description="Disordered" evidence="17">
    <location>
        <begin position="1"/>
        <end position="140"/>
    </location>
</feature>
<feature type="domain" description="BTB" evidence="18">
    <location>
        <begin position="288"/>
        <end position="362"/>
    </location>
</feature>
<dbReference type="KEGG" id="nss:113422399"/>
<dbReference type="GO" id="GO:0000712">
    <property type="term" value="P:resolution of meiotic recombination intermediates"/>
    <property type="evidence" value="ECO:0007669"/>
    <property type="project" value="TreeGrafter"/>
</dbReference>
<protein>
    <recommendedName>
        <fullName evidence="14">Structure-specific endonuclease subunit SLX4</fullName>
    </recommendedName>
    <alternativeName>
        <fullName evidence="16">BTB/POZ domain-containing protein 12</fullName>
    </alternativeName>
</protein>
<comment type="subcellular location">
    <subcellularLocation>
        <location evidence="1">Nucleus</location>
    </subcellularLocation>
</comment>
<dbReference type="GO" id="GO:0006281">
    <property type="term" value="P:DNA repair"/>
    <property type="evidence" value="ECO:0007669"/>
    <property type="project" value="UniProtKB-KW"/>
</dbReference>
<gene>
    <name evidence="20" type="primary">SLX4</name>
</gene>
<dbReference type="GO" id="GO:0004519">
    <property type="term" value="F:endonuclease activity"/>
    <property type="evidence" value="ECO:0007669"/>
    <property type="project" value="UniProtKB-KW"/>
</dbReference>
<accession>A0A6J1V747</accession>
<evidence type="ECO:0000313" key="20">
    <source>
        <dbReference type="RefSeq" id="XP_026539107.1"/>
    </source>
</evidence>
<keyword evidence="4" id="KW-0597">Phosphoprotein</keyword>
<keyword evidence="5" id="KW-0479">Metal-binding</keyword>
<dbReference type="PROSITE" id="PS50097">
    <property type="entry name" value="BTB"/>
    <property type="match status" value="1"/>
</dbReference>
<dbReference type="AlphaFoldDB" id="A0A6J1V747"/>
<dbReference type="FunFam" id="3.30.710.10:FF:000116">
    <property type="entry name" value="SLX4 structure-specific endonuclease subunit"/>
    <property type="match status" value="1"/>
</dbReference>
<evidence type="ECO:0000256" key="9">
    <source>
        <dbReference type="ARBA" id="ARBA00022833"/>
    </source>
</evidence>
<dbReference type="GeneID" id="113422399"/>
<dbReference type="Gene3D" id="3.30.710.10">
    <property type="entry name" value="Potassium Channel Kv1.1, Chain A"/>
    <property type="match status" value="1"/>
</dbReference>
<evidence type="ECO:0000313" key="19">
    <source>
        <dbReference type="Proteomes" id="UP000504612"/>
    </source>
</evidence>
<evidence type="ECO:0000256" key="14">
    <source>
        <dbReference type="ARBA" id="ARBA00029496"/>
    </source>
</evidence>
<dbReference type="PANTHER" id="PTHR21541:SF3">
    <property type="entry name" value="STRUCTURE-SPECIFIC ENDONUCLEASE SUBUNIT SLX4"/>
    <property type="match status" value="1"/>
</dbReference>
<dbReference type="CTD" id="84464"/>
<dbReference type="PANTHER" id="PTHR21541">
    <property type="entry name" value="BTB POZ DOMAIN CONTAINING 12"/>
    <property type="match status" value="1"/>
</dbReference>
<evidence type="ECO:0000256" key="17">
    <source>
        <dbReference type="SAM" id="MobiDB-lite"/>
    </source>
</evidence>
<proteinExistence type="inferred from homology"/>
<dbReference type="GO" id="GO:0006260">
    <property type="term" value="P:DNA replication"/>
    <property type="evidence" value="ECO:0007669"/>
    <property type="project" value="InterPro"/>
</dbReference>
<evidence type="ECO:0000259" key="18">
    <source>
        <dbReference type="PROSITE" id="PS50097"/>
    </source>
</evidence>
<keyword evidence="20" id="KW-0255">Endonuclease</keyword>
<dbReference type="InterPro" id="IPR000210">
    <property type="entry name" value="BTB/POZ_dom"/>
</dbReference>
<comment type="subunit">
    <text evidence="15">Forms a heterodimer with SLX1A/GIYD1. Interacts with ERCC4/XPF; catalytic subunit of the ERCC4-ERCC1 endonuclease. Interacts with MUS81; catalytic subunit of the MUS81-EME1 endonuclease. Interacts with MSH2; component of the MSH2-MSH3 mismatch repair complex. Interacts with TERF2-TERF2IP. Interacts with PLK1 and SLX4IP.</text>
</comment>
<keyword evidence="11" id="KW-0233">DNA recombination</keyword>